<dbReference type="AlphaFoldDB" id="A0AA36FJY8"/>
<organism evidence="2 3">
    <name type="scientific">Octopus vulgaris</name>
    <name type="common">Common octopus</name>
    <dbReference type="NCBI Taxonomy" id="6645"/>
    <lineage>
        <taxon>Eukaryota</taxon>
        <taxon>Metazoa</taxon>
        <taxon>Spiralia</taxon>
        <taxon>Lophotrochozoa</taxon>
        <taxon>Mollusca</taxon>
        <taxon>Cephalopoda</taxon>
        <taxon>Coleoidea</taxon>
        <taxon>Octopodiformes</taxon>
        <taxon>Octopoda</taxon>
        <taxon>Incirrata</taxon>
        <taxon>Octopodidae</taxon>
        <taxon>Octopus</taxon>
    </lineage>
</organism>
<name>A0AA36FJY8_OCTVU</name>
<dbReference type="InterPro" id="IPR036364">
    <property type="entry name" value="SEA_dom_sf"/>
</dbReference>
<gene>
    <name evidence="2" type="ORF">OCTVUL_1B012508</name>
</gene>
<accession>A0AA36FJY8</accession>
<dbReference type="Proteomes" id="UP001162480">
    <property type="component" value="Chromosome 24"/>
</dbReference>
<dbReference type="SUPFAM" id="SSF82671">
    <property type="entry name" value="SEA domain"/>
    <property type="match status" value="1"/>
</dbReference>
<dbReference type="EMBL" id="OX597837">
    <property type="protein sequence ID" value="CAI9740437.1"/>
    <property type="molecule type" value="Genomic_DNA"/>
</dbReference>
<protein>
    <submittedName>
        <fullName evidence="2">Uncharacterized protein</fullName>
    </submittedName>
</protein>
<sequence length="276" mass="32300">MAYRQEDEINFEDTARRGTLFRTFRPKITPFWPFLFHDPTVNWIGEDDISLRESLEFEPQKKKWSKKRRLVLAGIILLLLALAAGLITTIILLTKSDTVDPVKRTMNVDLYFNETYKKEYADPENKLTIEKRREITEKIDNAMKNDTVLSLLYTGSSVTELRNGSILAKTQLEFESKIQEIREIQKVASADVVSQSLKKIPTLLVEKSCILWEGKLNDMLKKHSSKPKHKPYQTKNYEFIFDLEMNYRAFPEFSMKIITPKIIYAQPHTTNTFRRV</sequence>
<proteinExistence type="predicted"/>
<reference evidence="2" key="1">
    <citation type="submission" date="2023-08" db="EMBL/GenBank/DDBJ databases">
        <authorList>
            <person name="Alioto T."/>
            <person name="Alioto T."/>
            <person name="Gomez Garrido J."/>
        </authorList>
    </citation>
    <scope>NUCLEOTIDE SEQUENCE</scope>
</reference>
<dbReference type="Gene3D" id="3.30.70.960">
    <property type="entry name" value="SEA domain"/>
    <property type="match status" value="1"/>
</dbReference>
<feature type="transmembrane region" description="Helical" evidence="1">
    <location>
        <begin position="70"/>
        <end position="93"/>
    </location>
</feature>
<evidence type="ECO:0000256" key="1">
    <source>
        <dbReference type="SAM" id="Phobius"/>
    </source>
</evidence>
<evidence type="ECO:0000313" key="3">
    <source>
        <dbReference type="Proteomes" id="UP001162480"/>
    </source>
</evidence>
<keyword evidence="1" id="KW-0472">Membrane</keyword>
<keyword evidence="3" id="KW-1185">Reference proteome</keyword>
<keyword evidence="1" id="KW-1133">Transmembrane helix</keyword>
<keyword evidence="1" id="KW-0812">Transmembrane</keyword>
<evidence type="ECO:0000313" key="2">
    <source>
        <dbReference type="EMBL" id="CAI9740437.1"/>
    </source>
</evidence>